<dbReference type="RefSeq" id="WP_340329300.1">
    <property type="nucleotide sequence ID" value="NZ_JAZHOF010000003.1"/>
</dbReference>
<dbReference type="InterPro" id="IPR000524">
    <property type="entry name" value="Tscrpt_reg_HTH_GntR"/>
</dbReference>
<dbReference type="InterPro" id="IPR011711">
    <property type="entry name" value="GntR_C"/>
</dbReference>
<proteinExistence type="predicted"/>
<evidence type="ECO:0000313" key="6">
    <source>
        <dbReference type="Proteomes" id="UP001378188"/>
    </source>
</evidence>
<evidence type="ECO:0000256" key="2">
    <source>
        <dbReference type="ARBA" id="ARBA00023125"/>
    </source>
</evidence>
<keyword evidence="6" id="KW-1185">Reference proteome</keyword>
<dbReference type="SMART" id="SM00345">
    <property type="entry name" value="HTH_GNTR"/>
    <property type="match status" value="1"/>
</dbReference>
<organism evidence="5 6">
    <name type="scientific">Microbaculum marinum</name>
    <dbReference type="NCBI Taxonomy" id="1764581"/>
    <lineage>
        <taxon>Bacteria</taxon>
        <taxon>Pseudomonadati</taxon>
        <taxon>Pseudomonadota</taxon>
        <taxon>Alphaproteobacteria</taxon>
        <taxon>Hyphomicrobiales</taxon>
        <taxon>Tepidamorphaceae</taxon>
        <taxon>Microbaculum</taxon>
    </lineage>
</organism>
<dbReference type="InterPro" id="IPR036390">
    <property type="entry name" value="WH_DNA-bd_sf"/>
</dbReference>
<reference evidence="5 6" key="1">
    <citation type="submission" date="2024-02" db="EMBL/GenBank/DDBJ databases">
        <title>Genome analysis and characterization of Microbaculum marinisediminis sp. nov., isolated from marine sediment.</title>
        <authorList>
            <person name="Du Z.-J."/>
            <person name="Ye Y.-Q."/>
            <person name="Zhang Z.-R."/>
            <person name="Yuan S.-M."/>
            <person name="Zhang X.-Y."/>
        </authorList>
    </citation>
    <scope>NUCLEOTIDE SEQUENCE [LARGE SCALE GENOMIC DNA]</scope>
    <source>
        <strain evidence="5 6">SDUM1044001</strain>
    </source>
</reference>
<dbReference type="SMART" id="SM00895">
    <property type="entry name" value="FCD"/>
    <property type="match status" value="1"/>
</dbReference>
<dbReference type="Proteomes" id="UP001378188">
    <property type="component" value="Unassembled WGS sequence"/>
</dbReference>
<dbReference type="PROSITE" id="PS50949">
    <property type="entry name" value="HTH_GNTR"/>
    <property type="match status" value="1"/>
</dbReference>
<dbReference type="SUPFAM" id="SSF46785">
    <property type="entry name" value="Winged helix' DNA-binding domain"/>
    <property type="match status" value="1"/>
</dbReference>
<keyword evidence="1" id="KW-0805">Transcription regulation</keyword>
<gene>
    <name evidence="5" type="ORF">V3328_08960</name>
</gene>
<keyword evidence="3" id="KW-0804">Transcription</keyword>
<dbReference type="PANTHER" id="PTHR43537:SF5">
    <property type="entry name" value="UXU OPERON TRANSCRIPTIONAL REGULATOR"/>
    <property type="match status" value="1"/>
</dbReference>
<dbReference type="Gene3D" id="1.20.120.530">
    <property type="entry name" value="GntR ligand-binding domain-like"/>
    <property type="match status" value="1"/>
</dbReference>
<dbReference type="Gene3D" id="1.10.10.10">
    <property type="entry name" value="Winged helix-like DNA-binding domain superfamily/Winged helix DNA-binding domain"/>
    <property type="match status" value="1"/>
</dbReference>
<dbReference type="GO" id="GO:0003700">
    <property type="term" value="F:DNA-binding transcription factor activity"/>
    <property type="evidence" value="ECO:0007669"/>
    <property type="project" value="InterPro"/>
</dbReference>
<protein>
    <submittedName>
        <fullName evidence="5">FCD domain-containing protein</fullName>
    </submittedName>
</protein>
<dbReference type="Pfam" id="PF00392">
    <property type="entry name" value="GntR"/>
    <property type="match status" value="1"/>
</dbReference>
<feature type="domain" description="HTH gntR-type" evidence="4">
    <location>
        <begin position="12"/>
        <end position="80"/>
    </location>
</feature>
<evidence type="ECO:0000256" key="3">
    <source>
        <dbReference type="ARBA" id="ARBA00023163"/>
    </source>
</evidence>
<dbReference type="EMBL" id="JAZHOF010000003">
    <property type="protein sequence ID" value="MEJ8571601.1"/>
    <property type="molecule type" value="Genomic_DNA"/>
</dbReference>
<dbReference type="PRINTS" id="PR00035">
    <property type="entry name" value="HTHGNTR"/>
</dbReference>
<dbReference type="InterPro" id="IPR036388">
    <property type="entry name" value="WH-like_DNA-bd_sf"/>
</dbReference>
<dbReference type="AlphaFoldDB" id="A0AAW9RVJ9"/>
<dbReference type="SUPFAM" id="SSF48008">
    <property type="entry name" value="GntR ligand-binding domain-like"/>
    <property type="match status" value="1"/>
</dbReference>
<dbReference type="Pfam" id="PF07729">
    <property type="entry name" value="FCD"/>
    <property type="match status" value="1"/>
</dbReference>
<dbReference type="PANTHER" id="PTHR43537">
    <property type="entry name" value="TRANSCRIPTIONAL REGULATOR, GNTR FAMILY"/>
    <property type="match status" value="1"/>
</dbReference>
<evidence type="ECO:0000313" key="5">
    <source>
        <dbReference type="EMBL" id="MEJ8571601.1"/>
    </source>
</evidence>
<accession>A0AAW9RVJ9</accession>
<sequence>MTEPQFSTIERQPTYRLVYTAIQNEITCGRLKVGDRLPSETSLAEQFGVNRSTVREGIRLLEESGLVTRTGGGRPRVTLPHYLDLASRASRALVLHSVSFRELWEAAVVIEPAAAEYAASRIDDVHLDRLADSIVRMEDMVRAVEEGRRVDTDAFVSLDREFHEIISDSTGNRVLALSREPVARLFIPAGRVILPRLKTHRRVLDAHIRILAALREHDTALVRDWMKRHMEDFKRGYEATGMSIDTPLDAVAIGPDAMGTG</sequence>
<comment type="caution">
    <text evidence="5">The sequence shown here is derived from an EMBL/GenBank/DDBJ whole genome shotgun (WGS) entry which is preliminary data.</text>
</comment>
<name>A0AAW9RVJ9_9HYPH</name>
<dbReference type="CDD" id="cd07377">
    <property type="entry name" value="WHTH_GntR"/>
    <property type="match status" value="1"/>
</dbReference>
<dbReference type="InterPro" id="IPR008920">
    <property type="entry name" value="TF_FadR/GntR_C"/>
</dbReference>
<dbReference type="GO" id="GO:0003677">
    <property type="term" value="F:DNA binding"/>
    <property type="evidence" value="ECO:0007669"/>
    <property type="project" value="UniProtKB-KW"/>
</dbReference>
<keyword evidence="2" id="KW-0238">DNA-binding</keyword>
<evidence type="ECO:0000256" key="1">
    <source>
        <dbReference type="ARBA" id="ARBA00023015"/>
    </source>
</evidence>
<evidence type="ECO:0000259" key="4">
    <source>
        <dbReference type="PROSITE" id="PS50949"/>
    </source>
</evidence>